<organism evidence="2">
    <name type="scientific">Caldiarchaeum subterraneum</name>
    <dbReference type="NCBI Taxonomy" id="311458"/>
    <lineage>
        <taxon>Archaea</taxon>
        <taxon>Nitrososphaerota</taxon>
        <taxon>Candidatus Caldarchaeales</taxon>
        <taxon>Candidatus Caldarchaeaceae</taxon>
        <taxon>Candidatus Caldarchaeum</taxon>
    </lineage>
</organism>
<evidence type="ECO:0000259" key="1">
    <source>
        <dbReference type="Pfam" id="PF09339"/>
    </source>
</evidence>
<dbReference type="Pfam" id="PF09339">
    <property type="entry name" value="HTH_IclR"/>
    <property type="match status" value="1"/>
</dbReference>
<dbReference type="GO" id="GO:0003677">
    <property type="term" value="F:DNA binding"/>
    <property type="evidence" value="ECO:0007669"/>
    <property type="project" value="InterPro"/>
</dbReference>
<comment type="caution">
    <text evidence="2">The sequence shown here is derived from an EMBL/GenBank/DDBJ whole genome shotgun (WGS) entry which is preliminary data.</text>
</comment>
<dbReference type="InterPro" id="IPR036390">
    <property type="entry name" value="WH_DNA-bd_sf"/>
</dbReference>
<dbReference type="InterPro" id="IPR036388">
    <property type="entry name" value="WH-like_DNA-bd_sf"/>
</dbReference>
<dbReference type="InterPro" id="IPR005471">
    <property type="entry name" value="Tscrpt_reg_IclR_N"/>
</dbReference>
<evidence type="ECO:0000313" key="2">
    <source>
        <dbReference type="EMBL" id="HHK68878.1"/>
    </source>
</evidence>
<sequence length="159" mass="17719">MRRAQVFKPCSRLFTGLSVDRRRVEAELRGRSLDVFLYVIRAGRPVGVRDVQRGLGLSSPSVAHHHLEKLHSLGVLQKDDKGSYTASEKVDISVLQSFILVGGKLLPRMAFYAALFTTFTTLYLATHLTSPDPYVIALGASSSAATLYEAVRTWRKKPW</sequence>
<feature type="domain" description="HTH iclR-type" evidence="1">
    <location>
        <begin position="31"/>
        <end position="80"/>
    </location>
</feature>
<dbReference type="SUPFAM" id="SSF46785">
    <property type="entry name" value="Winged helix' DNA-binding domain"/>
    <property type="match status" value="1"/>
</dbReference>
<name>A0A7C5LAF7_CALS0</name>
<reference evidence="2" key="1">
    <citation type="journal article" date="2020" name="mSystems">
        <title>Genome- and Community-Level Interaction Insights into Carbon Utilization and Element Cycling Functions of Hydrothermarchaeota in Hydrothermal Sediment.</title>
        <authorList>
            <person name="Zhou Z."/>
            <person name="Liu Y."/>
            <person name="Xu W."/>
            <person name="Pan J."/>
            <person name="Luo Z.H."/>
            <person name="Li M."/>
        </authorList>
    </citation>
    <scope>NUCLEOTIDE SEQUENCE [LARGE SCALE GENOMIC DNA]</scope>
    <source>
        <strain evidence="2">SpSt-1056</strain>
    </source>
</reference>
<dbReference type="GO" id="GO:0006355">
    <property type="term" value="P:regulation of DNA-templated transcription"/>
    <property type="evidence" value="ECO:0007669"/>
    <property type="project" value="InterPro"/>
</dbReference>
<proteinExistence type="predicted"/>
<protein>
    <recommendedName>
        <fullName evidence="1">HTH iclR-type domain-containing protein</fullName>
    </recommendedName>
</protein>
<dbReference type="Gene3D" id="1.10.10.10">
    <property type="entry name" value="Winged helix-like DNA-binding domain superfamily/Winged helix DNA-binding domain"/>
    <property type="match status" value="1"/>
</dbReference>
<dbReference type="AlphaFoldDB" id="A0A7C5LAF7"/>
<gene>
    <name evidence="2" type="ORF">ENM11_06985</name>
</gene>
<accession>A0A7C5LAF7</accession>
<dbReference type="EMBL" id="DRWN01000058">
    <property type="protein sequence ID" value="HHK68878.1"/>
    <property type="molecule type" value="Genomic_DNA"/>
</dbReference>